<proteinExistence type="inferred from homology"/>
<dbReference type="InterPro" id="IPR027485">
    <property type="entry name" value="AMMECR1_N"/>
</dbReference>
<dbReference type="InterPro" id="IPR023472">
    <property type="entry name" value="Uncharacterised_MJ0810"/>
</dbReference>
<evidence type="ECO:0000313" key="4">
    <source>
        <dbReference type="Proteomes" id="UP000297295"/>
    </source>
</evidence>
<evidence type="ECO:0000256" key="1">
    <source>
        <dbReference type="HAMAP-Rule" id="MF_00645"/>
    </source>
</evidence>
<dbReference type="NCBIfam" id="NF002000">
    <property type="entry name" value="PRK00801.1"/>
    <property type="match status" value="1"/>
</dbReference>
<gene>
    <name evidence="3" type="ORF">CUN85_08935</name>
</gene>
<dbReference type="PROSITE" id="PS51112">
    <property type="entry name" value="AMMECR1"/>
    <property type="match status" value="1"/>
</dbReference>
<dbReference type="Gene3D" id="3.30.700.20">
    <property type="entry name" value="Hypothetical protein ph0010, domain 1"/>
    <property type="match status" value="1"/>
</dbReference>
<evidence type="ECO:0000259" key="2">
    <source>
        <dbReference type="PROSITE" id="PS51112"/>
    </source>
</evidence>
<dbReference type="PANTHER" id="PTHR13016">
    <property type="entry name" value="AMMECR1 HOMOLOG"/>
    <property type="match status" value="1"/>
</dbReference>
<sequence>MEDKAVLLTEEEGKTAVHLARDAIETYLRTGEMMDGSEIQLPSIFDEPRGVFVTLSKNGELRGCIGHPYGDSPLKHAITDSAISAGFRDPRFPPVRIDEMTFVTIEVTVLTRPEQINVEPRDLPSSIKIGRHGLIVKSGYRQGLLLPQVAPENQMDEVEFLGHTCLKAGLPPDAWATGAEVYCFEGQIFSEKEPNGEVFEKDIREKACLKE</sequence>
<comment type="caution">
    <text evidence="3">The sequence shown here is derived from an EMBL/GenBank/DDBJ whole genome shotgun (WGS) entry which is preliminary data.</text>
</comment>
<protein>
    <recommendedName>
        <fullName evidence="1">Protein CUN85_08935</fullName>
    </recommendedName>
</protein>
<name>A0A4E0PY32_9EURY</name>
<feature type="domain" description="AMMECR1" evidence="2">
    <location>
        <begin position="11"/>
        <end position="200"/>
    </location>
</feature>
<dbReference type="AlphaFoldDB" id="A0A4E0PY32"/>
<dbReference type="SUPFAM" id="SSF143447">
    <property type="entry name" value="AMMECR1-like"/>
    <property type="match status" value="1"/>
</dbReference>
<dbReference type="InterPro" id="IPR036071">
    <property type="entry name" value="AMMECR1_dom_sf"/>
</dbReference>
<dbReference type="Pfam" id="PF01871">
    <property type="entry name" value="AMMECR1"/>
    <property type="match status" value="1"/>
</dbReference>
<dbReference type="NCBIfam" id="TIGR00296">
    <property type="entry name" value="TIGR00296 family protein"/>
    <property type="match status" value="1"/>
</dbReference>
<dbReference type="PANTHER" id="PTHR13016:SF0">
    <property type="entry name" value="AMME SYNDROME CANDIDATE GENE 1 PROTEIN"/>
    <property type="match status" value="1"/>
</dbReference>
<evidence type="ECO:0000313" key="3">
    <source>
        <dbReference type="EMBL" id="TGC08436.1"/>
    </source>
</evidence>
<dbReference type="InterPro" id="IPR027623">
    <property type="entry name" value="AmmeMemoSam_A"/>
</dbReference>
<reference evidence="3 4" key="1">
    <citation type="submission" date="2017-11" db="EMBL/GenBank/DDBJ databases">
        <title>Isolation and Characterization of Methanogenic Archaea from Saline Meromictic Lake at Siberia.</title>
        <authorList>
            <person name="Shen Y."/>
            <person name="Huang H.-H."/>
            <person name="Lai M.-C."/>
            <person name="Chen S.-C."/>
        </authorList>
    </citation>
    <scope>NUCLEOTIDE SEQUENCE [LARGE SCALE GENOMIC DNA]</scope>
    <source>
        <strain evidence="3 4">SY-01</strain>
    </source>
</reference>
<dbReference type="InterPro" id="IPR002733">
    <property type="entry name" value="AMMECR1_domain"/>
</dbReference>
<dbReference type="InterPro" id="IPR023473">
    <property type="entry name" value="AMMECR1"/>
</dbReference>
<dbReference type="Gene3D" id="3.30.1490.150">
    <property type="entry name" value="Hypothetical protein ph0010, domain 2"/>
    <property type="match status" value="1"/>
</dbReference>
<dbReference type="Proteomes" id="UP000297295">
    <property type="component" value="Unassembled WGS sequence"/>
</dbReference>
<dbReference type="NCBIfam" id="TIGR04335">
    <property type="entry name" value="AmmeMemoSam_A"/>
    <property type="match status" value="1"/>
</dbReference>
<dbReference type="HAMAP" id="MF_00645">
    <property type="entry name" value="AMMECR1"/>
    <property type="match status" value="1"/>
</dbReference>
<organism evidence="3 4">
    <name type="scientific">Methanolobus halotolerans</name>
    <dbReference type="NCBI Taxonomy" id="2052935"/>
    <lineage>
        <taxon>Archaea</taxon>
        <taxon>Methanobacteriati</taxon>
        <taxon>Methanobacteriota</taxon>
        <taxon>Stenosarchaea group</taxon>
        <taxon>Methanomicrobia</taxon>
        <taxon>Methanosarcinales</taxon>
        <taxon>Methanosarcinaceae</taxon>
        <taxon>Methanolobus</taxon>
    </lineage>
</organism>
<keyword evidence="4" id="KW-1185">Reference proteome</keyword>
<accession>A0A4E0PY32</accession>
<dbReference type="EMBL" id="PGGK01000009">
    <property type="protein sequence ID" value="TGC08436.1"/>
    <property type="molecule type" value="Genomic_DNA"/>
</dbReference>